<evidence type="ECO:0000313" key="2">
    <source>
        <dbReference type="EMBL" id="MQS01921.1"/>
    </source>
</evidence>
<dbReference type="OrthoDB" id="4328279at2"/>
<organism evidence="2 3">
    <name type="scientific">Streptomyces alkaliterrae</name>
    <dbReference type="NCBI Taxonomy" id="2213162"/>
    <lineage>
        <taxon>Bacteria</taxon>
        <taxon>Bacillati</taxon>
        <taxon>Actinomycetota</taxon>
        <taxon>Actinomycetes</taxon>
        <taxon>Kitasatosporales</taxon>
        <taxon>Streptomycetaceae</taxon>
        <taxon>Streptomyces</taxon>
    </lineage>
</organism>
<dbReference type="AlphaFoldDB" id="A0A5P0YNS0"/>
<proteinExistence type="predicted"/>
<evidence type="ECO:0000313" key="3">
    <source>
        <dbReference type="Proteomes" id="UP000320857"/>
    </source>
</evidence>
<sequence>MESPEEGPLGSSGAAAASVASLPRAVAESAAAGSTGFRTTTGGIGRDPGMLMRTRVVSVVSVLGSSGSLPFRNELSLSRLKAGSPGCVRRTRRLTGRASTARRRPPPYWGRPARSPGPPKRDLGGRSTVAHITTSSTPP</sequence>
<feature type="region of interest" description="Disordered" evidence="1">
    <location>
        <begin position="1"/>
        <end position="49"/>
    </location>
</feature>
<feature type="compositionally biased region" description="Polar residues" evidence="1">
    <location>
        <begin position="130"/>
        <end position="139"/>
    </location>
</feature>
<feature type="compositionally biased region" description="Low complexity" evidence="1">
    <location>
        <begin position="8"/>
        <end position="41"/>
    </location>
</feature>
<accession>A0A5P0YNS0</accession>
<reference evidence="2 3" key="1">
    <citation type="submission" date="2019-10" db="EMBL/GenBank/DDBJ databases">
        <title>Streptomyces sp. nov., a novel actinobacterium isolated from alkaline environment.</title>
        <authorList>
            <person name="Golinska P."/>
        </authorList>
    </citation>
    <scope>NUCLEOTIDE SEQUENCE [LARGE SCALE GENOMIC DNA]</scope>
    <source>
        <strain evidence="2 3">OF1</strain>
    </source>
</reference>
<dbReference type="Proteomes" id="UP000320857">
    <property type="component" value="Unassembled WGS sequence"/>
</dbReference>
<comment type="caution">
    <text evidence="2">The sequence shown here is derived from an EMBL/GenBank/DDBJ whole genome shotgun (WGS) entry which is preliminary data.</text>
</comment>
<evidence type="ECO:0000256" key="1">
    <source>
        <dbReference type="SAM" id="MobiDB-lite"/>
    </source>
</evidence>
<feature type="compositionally biased region" description="Basic residues" evidence="1">
    <location>
        <begin position="89"/>
        <end position="105"/>
    </location>
</feature>
<feature type="region of interest" description="Disordered" evidence="1">
    <location>
        <begin position="82"/>
        <end position="139"/>
    </location>
</feature>
<name>A0A5P0YNS0_9ACTN</name>
<gene>
    <name evidence="2" type="ORF">FNX44_008550</name>
</gene>
<protein>
    <submittedName>
        <fullName evidence="2">Uncharacterized protein</fullName>
    </submittedName>
</protein>
<dbReference type="EMBL" id="VJYK02000063">
    <property type="protein sequence ID" value="MQS01921.1"/>
    <property type="molecule type" value="Genomic_DNA"/>
</dbReference>
<keyword evidence="3" id="KW-1185">Reference proteome</keyword>